<reference evidence="2 3" key="1">
    <citation type="submission" date="2018-05" db="EMBL/GenBank/DDBJ databases">
        <title>Integrated omic analyses show evidence that a Ca. Accumulibacter phosphatis strain performs denitrification under micro-aerobic conditions.</title>
        <authorList>
            <person name="Camejo P.Y."/>
            <person name="Katherine M.D."/>
            <person name="Daniel N.R."/>
        </authorList>
    </citation>
    <scope>NUCLEOTIDE SEQUENCE [LARGE SCALE GENOMIC DNA]</scope>
    <source>
        <strain evidence="2">UW-LDO-IC</strain>
    </source>
</reference>
<name>A0A369XPI0_9PROT</name>
<keyword evidence="1 2" id="KW-0808">Transferase</keyword>
<proteinExistence type="predicted"/>
<comment type="caution">
    <text evidence="2">The sequence shown here is derived from an EMBL/GenBank/DDBJ whole genome shotgun (WGS) entry which is preliminary data.</text>
</comment>
<sequence length="392" mass="42893">MRPLDGITVVTLEHAIAAPFCTRQLADLGARVIKVERPRTGDFARAYDERVRGLASHFVWTNRSKESLTLDVKHAEAEAILRKLLEQADVLVQNLAPGAAARLGLSYEALRERHPRLIVCDISGYGSDGPYRDKKAYDLLIQSESGFLSVTGLPDAPAKAGCSVADISAGMYAQSNILAALLQRGRTGRGCHIEVSMLESMVEWMSYPLYYAFDGAAPPPRAGAAHATIFPYGPFTAGDGKTVMLGLQNEREWQVFCAQVLELPELASDARFSSNSRRTQARDELRALIDARFARLSSEQLIARLDAAQIANARMNDMHDVWEHPQLKARGRWTEVDTPSGPIPALLPPGQVDSFTPRMDAVPALGQHSDAILLELGWNEAAIERLRAVGAV</sequence>
<evidence type="ECO:0000313" key="2">
    <source>
        <dbReference type="EMBL" id="RDE51280.1"/>
    </source>
</evidence>
<dbReference type="InterPro" id="IPR044855">
    <property type="entry name" value="CoA-Trfase_III_dom3_sf"/>
</dbReference>
<dbReference type="Gene3D" id="3.30.1540.10">
    <property type="entry name" value="formyl-coa transferase, domain 3"/>
    <property type="match status" value="1"/>
</dbReference>
<protein>
    <submittedName>
        <fullName evidence="2">CoA transferase</fullName>
    </submittedName>
</protein>
<dbReference type="PANTHER" id="PTHR48207:SF3">
    <property type="entry name" value="SUCCINATE--HYDROXYMETHYLGLUTARATE COA-TRANSFERASE"/>
    <property type="match status" value="1"/>
</dbReference>
<organism evidence="2 3">
    <name type="scientific">Candidatus Accumulibacter meliphilus</name>
    <dbReference type="NCBI Taxonomy" id="2211374"/>
    <lineage>
        <taxon>Bacteria</taxon>
        <taxon>Pseudomonadati</taxon>
        <taxon>Pseudomonadota</taxon>
        <taxon>Betaproteobacteria</taxon>
        <taxon>Candidatus Accumulibacter</taxon>
    </lineage>
</organism>
<dbReference type="Proteomes" id="UP000253831">
    <property type="component" value="Unassembled WGS sequence"/>
</dbReference>
<dbReference type="GO" id="GO:0008410">
    <property type="term" value="F:CoA-transferase activity"/>
    <property type="evidence" value="ECO:0007669"/>
    <property type="project" value="TreeGrafter"/>
</dbReference>
<dbReference type="PANTHER" id="PTHR48207">
    <property type="entry name" value="SUCCINATE--HYDROXYMETHYLGLUTARATE COA-TRANSFERASE"/>
    <property type="match status" value="1"/>
</dbReference>
<dbReference type="InterPro" id="IPR050483">
    <property type="entry name" value="CoA-transferase_III_domain"/>
</dbReference>
<dbReference type="Pfam" id="PF02515">
    <property type="entry name" value="CoA_transf_3"/>
    <property type="match status" value="1"/>
</dbReference>
<dbReference type="AlphaFoldDB" id="A0A369XPI0"/>
<dbReference type="InterPro" id="IPR003673">
    <property type="entry name" value="CoA-Trfase_fam_III"/>
</dbReference>
<dbReference type="EMBL" id="QPGA01000009">
    <property type="protein sequence ID" value="RDE51280.1"/>
    <property type="molecule type" value="Genomic_DNA"/>
</dbReference>
<evidence type="ECO:0000313" key="3">
    <source>
        <dbReference type="Proteomes" id="UP000253831"/>
    </source>
</evidence>
<accession>A0A369XPI0</accession>
<dbReference type="Gene3D" id="3.40.50.10540">
    <property type="entry name" value="Crotonobetainyl-coa:carnitine coa-transferase, domain 1"/>
    <property type="match status" value="1"/>
</dbReference>
<evidence type="ECO:0000256" key="1">
    <source>
        <dbReference type="ARBA" id="ARBA00022679"/>
    </source>
</evidence>
<dbReference type="SUPFAM" id="SSF89796">
    <property type="entry name" value="CoA-transferase family III (CaiB/BaiF)"/>
    <property type="match status" value="1"/>
</dbReference>
<gene>
    <name evidence="2" type="ORF">DVS81_07270</name>
</gene>
<dbReference type="InterPro" id="IPR023606">
    <property type="entry name" value="CoA-Trfase_III_dom_1_sf"/>
</dbReference>